<sequence length="219" mass="25012">MTENELQELAKQLGNPSGEFGKIVAKNMHEGNISMTNHAVELLQIKGKQKILEIGHGNAHHVTKILKTHTEIQYFGIDISALMHKEAVTANQTYIQNNRADFQLYDGLELPYPKNLFDGIFSVNTVYFLENPQAFLQEIYRVCSPNGHFCLTFADADFMKTLPFTDFGFQLYDLDMIKKWCIDSGFSIVETQQAKDHVKSKSGKMVHRLFYTLVLEKLS</sequence>
<dbReference type="GO" id="GO:0008757">
    <property type="term" value="F:S-adenosylmethionine-dependent methyltransferase activity"/>
    <property type="evidence" value="ECO:0007669"/>
    <property type="project" value="InterPro"/>
</dbReference>
<dbReference type="PANTHER" id="PTHR44307">
    <property type="entry name" value="PHOSPHOETHANOLAMINE METHYLTRANSFERASE"/>
    <property type="match status" value="1"/>
</dbReference>
<dbReference type="EMBL" id="NIPO01000003">
    <property type="protein sequence ID" value="PJR03039.1"/>
    <property type="molecule type" value="Genomic_DNA"/>
</dbReference>
<protein>
    <recommendedName>
        <fullName evidence="5">Methyltransferase type 11 domain-containing protein</fullName>
    </recommendedName>
</protein>
<dbReference type="Pfam" id="PF08241">
    <property type="entry name" value="Methyltransf_11"/>
    <property type="match status" value="1"/>
</dbReference>
<evidence type="ECO:0000256" key="4">
    <source>
        <dbReference type="ARBA" id="ARBA00025707"/>
    </source>
</evidence>
<feature type="domain" description="Methyltransferase type 11" evidence="5">
    <location>
        <begin position="52"/>
        <end position="150"/>
    </location>
</feature>
<dbReference type="AlphaFoldDB" id="A0A2M9R2F0"/>
<keyword evidence="7" id="KW-1185">Reference proteome</keyword>
<proteinExistence type="predicted"/>
<dbReference type="Gene3D" id="3.40.50.150">
    <property type="entry name" value="Vaccinia Virus protein VP39"/>
    <property type="match status" value="1"/>
</dbReference>
<comment type="caution">
    <text evidence="6">The sequence shown here is derived from an EMBL/GenBank/DDBJ whole genome shotgun (WGS) entry which is preliminary data.</text>
</comment>
<dbReference type="OrthoDB" id="9770553at2"/>
<keyword evidence="3" id="KW-0808">Transferase</keyword>
<dbReference type="GO" id="GO:0032259">
    <property type="term" value="P:methylation"/>
    <property type="evidence" value="ECO:0007669"/>
    <property type="project" value="UniProtKB-KW"/>
</dbReference>
<evidence type="ECO:0000256" key="3">
    <source>
        <dbReference type="ARBA" id="ARBA00022679"/>
    </source>
</evidence>
<dbReference type="PANTHER" id="PTHR44307:SF2">
    <property type="entry name" value="PHOSPHOETHANOLAMINE METHYLTRANSFERASE ISOFORM X1"/>
    <property type="match status" value="1"/>
</dbReference>
<comment type="pathway">
    <text evidence="1">Lipid metabolism.</text>
</comment>
<name>A0A2M9R2F0_9FLAO</name>
<comment type="pathway">
    <text evidence="4">Phospholipid metabolism.</text>
</comment>
<dbReference type="CDD" id="cd02440">
    <property type="entry name" value="AdoMet_MTases"/>
    <property type="match status" value="1"/>
</dbReference>
<evidence type="ECO:0000313" key="7">
    <source>
        <dbReference type="Proteomes" id="UP000231960"/>
    </source>
</evidence>
<evidence type="ECO:0000256" key="1">
    <source>
        <dbReference type="ARBA" id="ARBA00005189"/>
    </source>
</evidence>
<evidence type="ECO:0000256" key="2">
    <source>
        <dbReference type="ARBA" id="ARBA00022603"/>
    </source>
</evidence>
<keyword evidence="2" id="KW-0489">Methyltransferase</keyword>
<organism evidence="6 7">
    <name type="scientific">Avrilella dinanensis</name>
    <dbReference type="NCBI Taxonomy" id="2008672"/>
    <lineage>
        <taxon>Bacteria</taxon>
        <taxon>Pseudomonadati</taxon>
        <taxon>Bacteroidota</taxon>
        <taxon>Flavobacteriia</taxon>
        <taxon>Flavobacteriales</taxon>
        <taxon>Flavobacteriaceae</taxon>
        <taxon>Avrilella</taxon>
    </lineage>
</organism>
<evidence type="ECO:0000313" key="6">
    <source>
        <dbReference type="EMBL" id="PJR03039.1"/>
    </source>
</evidence>
<gene>
    <name evidence="6" type="ORF">CDL10_11290</name>
</gene>
<dbReference type="InterPro" id="IPR013216">
    <property type="entry name" value="Methyltransf_11"/>
</dbReference>
<dbReference type="InterPro" id="IPR029063">
    <property type="entry name" value="SAM-dependent_MTases_sf"/>
</dbReference>
<dbReference type="RefSeq" id="WP_100678778.1">
    <property type="nucleotide sequence ID" value="NZ_NIPO01000003.1"/>
</dbReference>
<dbReference type="Proteomes" id="UP000231960">
    <property type="component" value="Unassembled WGS sequence"/>
</dbReference>
<dbReference type="SUPFAM" id="SSF53335">
    <property type="entry name" value="S-adenosyl-L-methionine-dependent methyltransferases"/>
    <property type="match status" value="1"/>
</dbReference>
<accession>A0A2M9R2F0</accession>
<evidence type="ECO:0000259" key="5">
    <source>
        <dbReference type="Pfam" id="PF08241"/>
    </source>
</evidence>
<reference evidence="6 7" key="1">
    <citation type="submission" date="2017-06" db="EMBL/GenBank/DDBJ databases">
        <title>Description of Avrilella dinanensis gen. nov. sp. nov.</title>
        <authorList>
            <person name="Leyer C."/>
            <person name="Sassi M."/>
            <person name="Minet J."/>
            <person name="Kayal S."/>
            <person name="Cattoir V."/>
        </authorList>
    </citation>
    <scope>NUCLEOTIDE SEQUENCE [LARGE SCALE GENOMIC DNA]</scope>
    <source>
        <strain evidence="6 7">UR159</strain>
    </source>
</reference>